<name>A0A940Y1T6_9ACTN</name>
<geneLocation type="plasmid" evidence="4">
    <name>p1</name>
</geneLocation>
<dbReference type="Gene3D" id="3.40.50.300">
    <property type="entry name" value="P-loop containing nucleotide triphosphate hydrolases"/>
    <property type="match status" value="1"/>
</dbReference>
<keyword evidence="1" id="KW-0067">ATP-binding</keyword>
<keyword evidence="2" id="KW-0472">Membrane</keyword>
<evidence type="ECO:0000313" key="4">
    <source>
        <dbReference type="EMBL" id="MBQ0855724.1"/>
    </source>
</evidence>
<keyword evidence="5" id="KW-1185">Reference proteome</keyword>
<reference evidence="4 5" key="1">
    <citation type="submission" date="2021-04" db="EMBL/GenBank/DDBJ databases">
        <authorList>
            <person name="Tang X."/>
            <person name="Zhou X."/>
            <person name="Chen X."/>
            <person name="Cernava T."/>
            <person name="Zhang C."/>
        </authorList>
    </citation>
    <scope>NUCLEOTIDE SEQUENCE [LARGE SCALE GENOMIC DNA]</scope>
    <source>
        <strain evidence="4 5">BH-SS-21</strain>
        <plasmid evidence="4">p1</plasmid>
    </source>
</reference>
<dbReference type="InterPro" id="IPR027417">
    <property type="entry name" value="P-loop_NTPase"/>
</dbReference>
<evidence type="ECO:0000313" key="5">
    <source>
        <dbReference type="Proteomes" id="UP000677413"/>
    </source>
</evidence>
<feature type="transmembrane region" description="Helical" evidence="2">
    <location>
        <begin position="12"/>
        <end position="33"/>
    </location>
</feature>
<dbReference type="GO" id="GO:0003677">
    <property type="term" value="F:DNA binding"/>
    <property type="evidence" value="ECO:0007669"/>
    <property type="project" value="InterPro"/>
</dbReference>
<dbReference type="RefSeq" id="WP_210894721.1">
    <property type="nucleotide sequence ID" value="NZ_JAGPYQ010000004.1"/>
</dbReference>
<dbReference type="Proteomes" id="UP000677413">
    <property type="component" value="Unassembled WGS sequence"/>
</dbReference>
<keyword evidence="2" id="KW-1133">Transmembrane helix</keyword>
<dbReference type="GO" id="GO:0005524">
    <property type="term" value="F:ATP binding"/>
    <property type="evidence" value="ECO:0007669"/>
    <property type="project" value="UniProtKB-UniRule"/>
</dbReference>
<evidence type="ECO:0000256" key="2">
    <source>
        <dbReference type="SAM" id="Phobius"/>
    </source>
</evidence>
<keyword evidence="1" id="KW-0547">Nucleotide-binding</keyword>
<protein>
    <recommendedName>
        <fullName evidence="3">FtsK domain-containing protein</fullName>
    </recommendedName>
</protein>
<dbReference type="PROSITE" id="PS50901">
    <property type="entry name" value="FTSK"/>
    <property type="match status" value="1"/>
</dbReference>
<evidence type="ECO:0000256" key="1">
    <source>
        <dbReference type="PROSITE-ProRule" id="PRU00289"/>
    </source>
</evidence>
<keyword evidence="2" id="KW-0812">Transmembrane</keyword>
<organism evidence="4 5">
    <name type="scientific">Streptomyces liliiviolaceus</name>
    <dbReference type="NCBI Taxonomy" id="2823109"/>
    <lineage>
        <taxon>Bacteria</taxon>
        <taxon>Bacillati</taxon>
        <taxon>Actinomycetota</taxon>
        <taxon>Actinomycetes</taxon>
        <taxon>Kitasatosporales</taxon>
        <taxon>Streptomycetaceae</taxon>
        <taxon>Streptomyces</taxon>
    </lineage>
</organism>
<keyword evidence="4" id="KW-0614">Plasmid</keyword>
<dbReference type="AlphaFoldDB" id="A0A940Y1T6"/>
<feature type="domain" description="FtsK" evidence="3">
    <location>
        <begin position="211"/>
        <end position="401"/>
    </location>
</feature>
<accession>A0A940Y1T6</accession>
<proteinExistence type="predicted"/>
<feature type="binding site" evidence="1">
    <location>
        <begin position="233"/>
        <end position="240"/>
    </location>
    <ligand>
        <name>ATP</name>
        <dbReference type="ChEBI" id="CHEBI:30616"/>
    </ligand>
</feature>
<dbReference type="SUPFAM" id="SSF52540">
    <property type="entry name" value="P-loop containing nucleoside triphosphate hydrolases"/>
    <property type="match status" value="1"/>
</dbReference>
<feature type="transmembrane region" description="Helical" evidence="2">
    <location>
        <begin position="39"/>
        <end position="60"/>
    </location>
</feature>
<evidence type="ECO:0000259" key="3">
    <source>
        <dbReference type="PROSITE" id="PS50901"/>
    </source>
</evidence>
<dbReference type="EMBL" id="JAGPYQ010000004">
    <property type="protein sequence ID" value="MBQ0855724.1"/>
    <property type="molecule type" value="Genomic_DNA"/>
</dbReference>
<gene>
    <name evidence="4" type="ORF">J8N05_47070</name>
</gene>
<dbReference type="InterPro" id="IPR002543">
    <property type="entry name" value="FtsK_dom"/>
</dbReference>
<sequence>MSKKKQQVSEDLYGQTAGAIGALVVVFAILGAIKDKLGLSMPVTVLLTVGVMVLIGWGAWKLRYRILAALAGTAGKPAATTTALKQEAPAAAGAGGDQVAPHPELTEALRTAGVIGRDEIIRADEVTVTSLATGKRYDFLLPKTKTVKDVGHKLANIAGWFGVSRLQLQLERSFDNERRVLLLRLDQAPFSTALPLPTRHEITTFAGVPLGHDVTGRLAGVETFDKASMLVAGMSQTGKTTLINGLITCLLIGYGEFDMYLLDGKICGLITFEKNCVRYEASDKPDVFEDIVDELTATGMGRYRQKQEALRNREPSPKFKPVIFIADEVANFFADDGTPKGKEKAGRISEKARKLVAMSLESGISCIWLTQRPDKDAIPTNVRSQFQYRLCLYVDSEGTAKVVLGDTYFETVGPINPALLNPKIKGQGVLFSHGESTLIRGFDFDNEFMWNVVDEAHGRQQQKLAQAPASPLTQAIDLMRRQGVDFIPTADLAPALGITETRHGERGKQLSKMLGVTSSKDEKSVVRGYWINDLIAAATSGP</sequence>
<comment type="caution">
    <text evidence="4">The sequence shown here is derived from an EMBL/GenBank/DDBJ whole genome shotgun (WGS) entry which is preliminary data.</text>
</comment>